<gene>
    <name evidence="3" type="ORF">SAMN05421686_10542</name>
</gene>
<keyword evidence="2" id="KW-0456">Lyase</keyword>
<evidence type="ECO:0000313" key="3">
    <source>
        <dbReference type="EMBL" id="SIS82696.1"/>
    </source>
</evidence>
<dbReference type="GO" id="GO:0016829">
    <property type="term" value="F:lyase activity"/>
    <property type="evidence" value="ECO:0007669"/>
    <property type="project" value="UniProtKB-KW"/>
</dbReference>
<dbReference type="GO" id="GO:0046872">
    <property type="term" value="F:metal ion binding"/>
    <property type="evidence" value="ECO:0007669"/>
    <property type="project" value="UniProtKB-KW"/>
</dbReference>
<name>A0A1N7M9C7_9GAMM</name>
<organism evidence="3 4">
    <name type="scientific">Thalassolituus maritimus</name>
    <dbReference type="NCBI Taxonomy" id="484498"/>
    <lineage>
        <taxon>Bacteria</taxon>
        <taxon>Pseudomonadati</taxon>
        <taxon>Pseudomonadota</taxon>
        <taxon>Gammaproteobacteria</taxon>
        <taxon>Oceanospirillales</taxon>
        <taxon>Oceanospirillaceae</taxon>
        <taxon>Thalassolituus</taxon>
    </lineage>
</organism>
<keyword evidence="1" id="KW-0479">Metal-binding</keyword>
<reference evidence="4" key="1">
    <citation type="submission" date="2017-01" db="EMBL/GenBank/DDBJ databases">
        <authorList>
            <person name="Varghese N."/>
            <person name="Submissions S."/>
        </authorList>
    </citation>
    <scope>NUCLEOTIDE SEQUENCE [LARGE SCALE GENOMIC DNA]</scope>
    <source>
        <strain evidence="4">DSM 24913</strain>
    </source>
</reference>
<dbReference type="PANTHER" id="PTHR33542">
    <property type="entry name" value="SIROHYDROCHLORIN FERROCHELATASE, CHLOROPLASTIC"/>
    <property type="match status" value="1"/>
</dbReference>
<dbReference type="PANTHER" id="PTHR33542:SF3">
    <property type="entry name" value="SIROHYDROCHLORIN FERROCHELATASE, CHLOROPLASTIC"/>
    <property type="match status" value="1"/>
</dbReference>
<proteinExistence type="predicted"/>
<evidence type="ECO:0000256" key="2">
    <source>
        <dbReference type="ARBA" id="ARBA00023239"/>
    </source>
</evidence>
<sequence length="136" mass="14815">MTDSKTATLLLAHGSSDANWLAPFSDLLANIRKGLDGERVELSYMELAEPSMEGQIIKLAEEGFGHIDIMPLFFAAGRHLRKDVPGQIEALQTTLTERGLEVTIELHPPVGLEPEVTDALRNIVIRQVNSDPGVSA</sequence>
<dbReference type="Pfam" id="PF01903">
    <property type="entry name" value="CbiX"/>
    <property type="match status" value="1"/>
</dbReference>
<dbReference type="STRING" id="484498.SAMN05421686_10542"/>
<dbReference type="Gene3D" id="3.40.50.1400">
    <property type="match status" value="1"/>
</dbReference>
<evidence type="ECO:0000256" key="1">
    <source>
        <dbReference type="ARBA" id="ARBA00022723"/>
    </source>
</evidence>
<dbReference type="InterPro" id="IPR002762">
    <property type="entry name" value="CbiX-like"/>
</dbReference>
<dbReference type="AlphaFoldDB" id="A0A1N7M9C7"/>
<dbReference type="EMBL" id="FTOH01000005">
    <property type="protein sequence ID" value="SIS82696.1"/>
    <property type="molecule type" value="Genomic_DNA"/>
</dbReference>
<dbReference type="Proteomes" id="UP000185639">
    <property type="component" value="Unassembled WGS sequence"/>
</dbReference>
<dbReference type="RefSeq" id="WP_076515286.1">
    <property type="nucleotide sequence ID" value="NZ_FTOH01000005.1"/>
</dbReference>
<protein>
    <submittedName>
        <fullName evidence="3">Sirohydrochlorin cobaltochelatase</fullName>
    </submittedName>
</protein>
<dbReference type="CDD" id="cd03416">
    <property type="entry name" value="CbiX_SirB_N"/>
    <property type="match status" value="1"/>
</dbReference>
<evidence type="ECO:0000313" key="4">
    <source>
        <dbReference type="Proteomes" id="UP000185639"/>
    </source>
</evidence>
<keyword evidence="4" id="KW-1185">Reference proteome</keyword>
<accession>A0A1N7M9C7</accession>
<dbReference type="SUPFAM" id="SSF53800">
    <property type="entry name" value="Chelatase"/>
    <property type="match status" value="1"/>
</dbReference>
<dbReference type="OrthoDB" id="9797895at2"/>
<dbReference type="InterPro" id="IPR050963">
    <property type="entry name" value="Sirohydro_Cobaltochel/CbiX"/>
</dbReference>